<evidence type="ECO:0000313" key="5">
    <source>
        <dbReference type="EMBL" id="KAJ4962119.1"/>
    </source>
</evidence>
<evidence type="ECO:0000256" key="2">
    <source>
        <dbReference type="ARBA" id="ARBA00023013"/>
    </source>
</evidence>
<reference evidence="5" key="1">
    <citation type="journal article" date="2023" name="Plant J.">
        <title>The genome of the king protea, Protea cynaroides.</title>
        <authorList>
            <person name="Chang J."/>
            <person name="Duong T.A."/>
            <person name="Schoeman C."/>
            <person name="Ma X."/>
            <person name="Roodt D."/>
            <person name="Barker N."/>
            <person name="Li Z."/>
            <person name="Van de Peer Y."/>
            <person name="Mizrachi E."/>
        </authorList>
    </citation>
    <scope>NUCLEOTIDE SEQUENCE</scope>
    <source>
        <tissue evidence="5">Young leaves</tissue>
    </source>
</reference>
<evidence type="ECO:0000256" key="3">
    <source>
        <dbReference type="SAM" id="MobiDB-lite"/>
    </source>
</evidence>
<keyword evidence="2" id="KW-0649">Protein kinase inhibitor</keyword>
<dbReference type="GO" id="GO:0005634">
    <property type="term" value="C:nucleus"/>
    <property type="evidence" value="ECO:0007669"/>
    <property type="project" value="InterPro"/>
</dbReference>
<comment type="similarity">
    <text evidence="1">Belongs to the CDI family. ICK/KRP subfamily.</text>
</comment>
<feature type="region of interest" description="Disordered" evidence="3">
    <location>
        <begin position="156"/>
        <end position="180"/>
    </location>
</feature>
<dbReference type="GO" id="GO:0004861">
    <property type="term" value="F:cyclin-dependent protein serine/threonine kinase inhibitor activity"/>
    <property type="evidence" value="ECO:0007669"/>
    <property type="project" value="InterPro"/>
</dbReference>
<dbReference type="OrthoDB" id="6373236at2759"/>
<evidence type="ECO:0000259" key="4">
    <source>
        <dbReference type="Pfam" id="PF02234"/>
    </source>
</evidence>
<accession>A0A9Q0K356</accession>
<dbReference type="PANTHER" id="PTHR46776">
    <property type="entry name" value="CYCLIN-DEPENDENT KINASE INHIBITOR 4-RELATED"/>
    <property type="match status" value="1"/>
</dbReference>
<protein>
    <recommendedName>
        <fullName evidence="4">Cyclin-dependent kinase inhibitor domain-containing protein</fullName>
    </recommendedName>
</protein>
<evidence type="ECO:0000313" key="6">
    <source>
        <dbReference type="Proteomes" id="UP001141806"/>
    </source>
</evidence>
<dbReference type="GO" id="GO:0051726">
    <property type="term" value="P:regulation of cell cycle"/>
    <property type="evidence" value="ECO:0007669"/>
    <property type="project" value="InterPro"/>
</dbReference>
<evidence type="ECO:0000256" key="1">
    <source>
        <dbReference type="ARBA" id="ARBA00010274"/>
    </source>
</evidence>
<dbReference type="Pfam" id="PF02234">
    <property type="entry name" value="CDI"/>
    <property type="match status" value="1"/>
</dbReference>
<dbReference type="AlphaFoldDB" id="A0A9Q0K356"/>
<organism evidence="5 6">
    <name type="scientific">Protea cynaroides</name>
    <dbReference type="NCBI Taxonomy" id="273540"/>
    <lineage>
        <taxon>Eukaryota</taxon>
        <taxon>Viridiplantae</taxon>
        <taxon>Streptophyta</taxon>
        <taxon>Embryophyta</taxon>
        <taxon>Tracheophyta</taxon>
        <taxon>Spermatophyta</taxon>
        <taxon>Magnoliopsida</taxon>
        <taxon>Proteales</taxon>
        <taxon>Proteaceae</taxon>
        <taxon>Protea</taxon>
    </lineage>
</organism>
<gene>
    <name evidence="5" type="ORF">NE237_022029</name>
</gene>
<comment type="caution">
    <text evidence="5">The sequence shown here is derived from an EMBL/GenBank/DDBJ whole genome shotgun (WGS) entry which is preliminary data.</text>
</comment>
<keyword evidence="6" id="KW-1185">Reference proteome</keyword>
<proteinExistence type="inferred from homology"/>
<feature type="domain" description="Cyclin-dependent kinase inhibitor" evidence="4">
    <location>
        <begin position="242"/>
        <end position="263"/>
    </location>
</feature>
<dbReference type="Proteomes" id="UP001141806">
    <property type="component" value="Unassembled WGS sequence"/>
</dbReference>
<dbReference type="InterPro" id="IPR044275">
    <property type="entry name" value="KRP"/>
</dbReference>
<dbReference type="InterPro" id="IPR003175">
    <property type="entry name" value="CDI_dom"/>
</dbReference>
<name>A0A9Q0K356_9MAGN</name>
<sequence length="265" mass="29519">MTGVSSFNLLPSKTLSVNPTKCDLGFRIKNSLSIVTDDSVGIMSGKGREVARLRFSIGGENPRVRPLLRIRATGVAVDDDERGSEKEEWTGEGVATALGEEEEKIRETNGMMLGMERNCMFAGLGSETMKLSRTSLVISNLSVCLLIGRGKTPSSEFRAESGDLESTARPAAANSCHRSATEKMPMETEIEDFFSAAEKEQQKLFADKVSLRKPCFGEQESQDTYGFTFRKLNFVHSNPNFHRYNFDILKDVPLEGRYEWVRVKP</sequence>
<dbReference type="EMBL" id="JAMYWD010000009">
    <property type="protein sequence ID" value="KAJ4962119.1"/>
    <property type="molecule type" value="Genomic_DNA"/>
</dbReference>
<dbReference type="InterPro" id="IPR044898">
    <property type="entry name" value="CDI_dom_sf"/>
</dbReference>
<dbReference type="Gene3D" id="4.10.365.10">
    <property type="entry name" value="p27"/>
    <property type="match status" value="1"/>
</dbReference>